<gene>
    <name evidence="1" type="ORF">BDN72DRAFT_830741</name>
</gene>
<sequence length="315" mass="35490">MKKKVLLMGASGSGKTSMRSLIFSNNPATLTARLGATIDVEQNHVRFLGDLILNLWDCGGQDAFMDSYLASQRGTIFQHVGVMIYVFDVESRTTGKDLAYYHDCLEGLKQFSPDAAVFLLVHKMDLVRGPKNVTFERKKKELEEASSEAAVTVFGTSIYDESLYRAWSNIVHTLIPNASVLSKHLATFATACSATEVILFERTTFLVIATSTPTRLPNPGLEEEHDDPHQLDPTRYERTSELVKAFKYTCSRVRGEFHSLEMELHDFTAVLDEMTRNTYVMIIVHDPTIETAALKLNIRLARRKFEELQGDSIRD</sequence>
<accession>A0ACD3BEP1</accession>
<evidence type="ECO:0000313" key="1">
    <source>
        <dbReference type="EMBL" id="TFK76204.1"/>
    </source>
</evidence>
<keyword evidence="2" id="KW-1185">Reference proteome</keyword>
<dbReference type="EMBL" id="ML208260">
    <property type="protein sequence ID" value="TFK76204.1"/>
    <property type="molecule type" value="Genomic_DNA"/>
</dbReference>
<name>A0ACD3BEP1_9AGAR</name>
<organism evidence="1 2">
    <name type="scientific">Pluteus cervinus</name>
    <dbReference type="NCBI Taxonomy" id="181527"/>
    <lineage>
        <taxon>Eukaryota</taxon>
        <taxon>Fungi</taxon>
        <taxon>Dikarya</taxon>
        <taxon>Basidiomycota</taxon>
        <taxon>Agaricomycotina</taxon>
        <taxon>Agaricomycetes</taxon>
        <taxon>Agaricomycetidae</taxon>
        <taxon>Agaricales</taxon>
        <taxon>Pluteineae</taxon>
        <taxon>Pluteaceae</taxon>
        <taxon>Pluteus</taxon>
    </lineage>
</organism>
<dbReference type="Proteomes" id="UP000308600">
    <property type="component" value="Unassembled WGS sequence"/>
</dbReference>
<reference evidence="1 2" key="1">
    <citation type="journal article" date="2019" name="Nat. Ecol. Evol.">
        <title>Megaphylogeny resolves global patterns of mushroom evolution.</title>
        <authorList>
            <person name="Varga T."/>
            <person name="Krizsan K."/>
            <person name="Foldi C."/>
            <person name="Dima B."/>
            <person name="Sanchez-Garcia M."/>
            <person name="Sanchez-Ramirez S."/>
            <person name="Szollosi G.J."/>
            <person name="Szarkandi J.G."/>
            <person name="Papp V."/>
            <person name="Albert L."/>
            <person name="Andreopoulos W."/>
            <person name="Angelini C."/>
            <person name="Antonin V."/>
            <person name="Barry K.W."/>
            <person name="Bougher N.L."/>
            <person name="Buchanan P."/>
            <person name="Buyck B."/>
            <person name="Bense V."/>
            <person name="Catcheside P."/>
            <person name="Chovatia M."/>
            <person name="Cooper J."/>
            <person name="Damon W."/>
            <person name="Desjardin D."/>
            <person name="Finy P."/>
            <person name="Geml J."/>
            <person name="Haridas S."/>
            <person name="Hughes K."/>
            <person name="Justo A."/>
            <person name="Karasinski D."/>
            <person name="Kautmanova I."/>
            <person name="Kiss B."/>
            <person name="Kocsube S."/>
            <person name="Kotiranta H."/>
            <person name="LaButti K.M."/>
            <person name="Lechner B.E."/>
            <person name="Liimatainen K."/>
            <person name="Lipzen A."/>
            <person name="Lukacs Z."/>
            <person name="Mihaltcheva S."/>
            <person name="Morgado L.N."/>
            <person name="Niskanen T."/>
            <person name="Noordeloos M.E."/>
            <person name="Ohm R.A."/>
            <person name="Ortiz-Santana B."/>
            <person name="Ovrebo C."/>
            <person name="Racz N."/>
            <person name="Riley R."/>
            <person name="Savchenko A."/>
            <person name="Shiryaev A."/>
            <person name="Soop K."/>
            <person name="Spirin V."/>
            <person name="Szebenyi C."/>
            <person name="Tomsovsky M."/>
            <person name="Tulloss R.E."/>
            <person name="Uehling J."/>
            <person name="Grigoriev I.V."/>
            <person name="Vagvolgyi C."/>
            <person name="Papp T."/>
            <person name="Martin F.M."/>
            <person name="Miettinen O."/>
            <person name="Hibbett D.S."/>
            <person name="Nagy L.G."/>
        </authorList>
    </citation>
    <scope>NUCLEOTIDE SEQUENCE [LARGE SCALE GENOMIC DNA]</scope>
    <source>
        <strain evidence="1 2">NL-1719</strain>
    </source>
</reference>
<proteinExistence type="predicted"/>
<protein>
    <submittedName>
        <fullName evidence="1">Uncharacterized protein</fullName>
    </submittedName>
</protein>
<evidence type="ECO:0000313" key="2">
    <source>
        <dbReference type="Proteomes" id="UP000308600"/>
    </source>
</evidence>